<dbReference type="CDD" id="cd02603">
    <property type="entry name" value="HAD_sEH-N_like"/>
    <property type="match status" value="1"/>
</dbReference>
<gene>
    <name evidence="1" type="ORF">SBA5_550044</name>
</gene>
<dbReference type="PANTHER" id="PTHR43611:SF3">
    <property type="entry name" value="FLAVIN MONONUCLEOTIDE HYDROLASE 1, CHLOROPLATIC"/>
    <property type="match status" value="1"/>
</dbReference>
<dbReference type="PANTHER" id="PTHR43611">
    <property type="entry name" value="ALPHA-D-GLUCOSE 1-PHOSPHATE PHOSPHATASE"/>
    <property type="match status" value="1"/>
</dbReference>
<dbReference type="NCBIfam" id="TIGR01509">
    <property type="entry name" value="HAD-SF-IA-v3"/>
    <property type="match status" value="1"/>
</dbReference>
<accession>A0A2N9LTQ6</accession>
<dbReference type="Gene3D" id="3.40.50.1000">
    <property type="entry name" value="HAD superfamily/HAD-like"/>
    <property type="match status" value="1"/>
</dbReference>
<proteinExistence type="predicted"/>
<dbReference type="Proteomes" id="UP000239735">
    <property type="component" value="Unassembled WGS sequence"/>
</dbReference>
<dbReference type="PRINTS" id="PR00413">
    <property type="entry name" value="HADHALOGNASE"/>
</dbReference>
<dbReference type="SUPFAM" id="SSF56784">
    <property type="entry name" value="HAD-like"/>
    <property type="match status" value="1"/>
</dbReference>
<dbReference type="InterPro" id="IPR023198">
    <property type="entry name" value="PGP-like_dom2"/>
</dbReference>
<sequence>MALRAVVFDYGMVLTGPPDPVAHAALERITGLSSKHLDSLYWADRHAYDEGKLTGSEFWRRIASEAGIDLSESQIEELNRWDARMWTTENGAMLEWQTVLKVRGFLTAIVSNMGDAVLEYMLTKFDWLSRFDVLVWSYQLGLAKPDPAIYRYVLEKLGTQPGETLFIDDRKDNVDAAIRLGMKGVVFTDVEKLRADLRASKLDAELPLP</sequence>
<dbReference type="InterPro" id="IPR036412">
    <property type="entry name" value="HAD-like_sf"/>
</dbReference>
<evidence type="ECO:0000313" key="1">
    <source>
        <dbReference type="EMBL" id="SPE26621.1"/>
    </source>
</evidence>
<dbReference type="GO" id="GO:0016787">
    <property type="term" value="F:hydrolase activity"/>
    <property type="evidence" value="ECO:0007669"/>
    <property type="project" value="UniProtKB-KW"/>
</dbReference>
<organism evidence="1 2">
    <name type="scientific">Candidatus Sulfuritelmatomonas gaucii</name>
    <dbReference type="NCBI Taxonomy" id="2043161"/>
    <lineage>
        <taxon>Bacteria</taxon>
        <taxon>Pseudomonadati</taxon>
        <taxon>Acidobacteriota</taxon>
        <taxon>Terriglobia</taxon>
        <taxon>Terriglobales</taxon>
        <taxon>Acidobacteriaceae</taxon>
        <taxon>Candidatus Sulfuritelmatomonas</taxon>
    </lineage>
</organism>
<dbReference type="SFLD" id="SFLDG01129">
    <property type="entry name" value="C1.5:_HAD__Beta-PGM__Phosphata"/>
    <property type="match status" value="1"/>
</dbReference>
<reference evidence="2" key="1">
    <citation type="submission" date="2018-02" db="EMBL/GenBank/DDBJ databases">
        <authorList>
            <person name="Hausmann B."/>
        </authorList>
    </citation>
    <scope>NUCLEOTIDE SEQUENCE [LARGE SCALE GENOMIC DNA]</scope>
    <source>
        <strain evidence="2">Peat soil MAG SbA5</strain>
    </source>
</reference>
<dbReference type="InterPro" id="IPR023214">
    <property type="entry name" value="HAD_sf"/>
</dbReference>
<dbReference type="InterPro" id="IPR006439">
    <property type="entry name" value="HAD-SF_hydro_IA"/>
</dbReference>
<dbReference type="SFLD" id="SFLDS00003">
    <property type="entry name" value="Haloacid_Dehalogenase"/>
    <property type="match status" value="1"/>
</dbReference>
<protein>
    <submittedName>
        <fullName evidence="1">HAD-superfamily hydrolase, subfamily IA, variant 3</fullName>
    </submittedName>
</protein>
<dbReference type="AlphaFoldDB" id="A0A2N9LTQ6"/>
<dbReference type="EMBL" id="OKRB01000114">
    <property type="protein sequence ID" value="SPE26621.1"/>
    <property type="molecule type" value="Genomic_DNA"/>
</dbReference>
<dbReference type="Pfam" id="PF00702">
    <property type="entry name" value="Hydrolase"/>
    <property type="match status" value="1"/>
</dbReference>
<dbReference type="Gene3D" id="1.10.150.240">
    <property type="entry name" value="Putative phosphatase, domain 2"/>
    <property type="match status" value="1"/>
</dbReference>
<evidence type="ECO:0000313" key="2">
    <source>
        <dbReference type="Proteomes" id="UP000239735"/>
    </source>
</evidence>
<name>A0A2N9LTQ6_9BACT</name>
<keyword evidence="1" id="KW-0378">Hydrolase</keyword>